<dbReference type="OrthoDB" id="1779742at2"/>
<reference evidence="1 2" key="1">
    <citation type="submission" date="2016-11" db="EMBL/GenBank/DDBJ databases">
        <authorList>
            <person name="Jaros S."/>
            <person name="Januszkiewicz K."/>
            <person name="Wedrychowicz H."/>
        </authorList>
    </citation>
    <scope>NUCLEOTIDE SEQUENCE [LARGE SCALE GENOMIC DNA]</scope>
    <source>
        <strain evidence="1 2">DSM 19022</strain>
    </source>
</reference>
<dbReference type="RefSeq" id="WP_073024803.1">
    <property type="nucleotide sequence ID" value="NZ_FQZS01000005.1"/>
</dbReference>
<organism evidence="1 2">
    <name type="scientific">Lutispora thermophila DSM 19022</name>
    <dbReference type="NCBI Taxonomy" id="1122184"/>
    <lineage>
        <taxon>Bacteria</taxon>
        <taxon>Bacillati</taxon>
        <taxon>Bacillota</taxon>
        <taxon>Clostridia</taxon>
        <taxon>Lutisporales</taxon>
        <taxon>Lutisporaceae</taxon>
        <taxon>Lutispora</taxon>
    </lineage>
</organism>
<sequence length="85" mass="9869">MADNFGFKIGVEGEISILVPEVILLYKSLNSKNSDYQYDYNMVINKLDKERYDCFVNVIKWHMPKVINGLSKNPINISIHTIYIV</sequence>
<proteinExistence type="predicted"/>
<gene>
    <name evidence="1" type="ORF">SAMN02745176_00807</name>
</gene>
<dbReference type="STRING" id="1122184.SAMN02745176_00807"/>
<protein>
    <submittedName>
        <fullName evidence="1">Uncharacterized protein</fullName>
    </submittedName>
</protein>
<dbReference type="Proteomes" id="UP000184442">
    <property type="component" value="Unassembled WGS sequence"/>
</dbReference>
<keyword evidence="2" id="KW-1185">Reference proteome</keyword>
<dbReference type="AlphaFoldDB" id="A0A1M6CJA4"/>
<name>A0A1M6CJA4_9FIRM</name>
<dbReference type="EMBL" id="FQZS01000005">
    <property type="protein sequence ID" value="SHI61077.1"/>
    <property type="molecule type" value="Genomic_DNA"/>
</dbReference>
<evidence type="ECO:0000313" key="1">
    <source>
        <dbReference type="EMBL" id="SHI61077.1"/>
    </source>
</evidence>
<accession>A0A1M6CJA4</accession>
<evidence type="ECO:0000313" key="2">
    <source>
        <dbReference type="Proteomes" id="UP000184442"/>
    </source>
</evidence>